<dbReference type="GO" id="GO:0033712">
    <property type="term" value="F:1,5-anhydro-D-fructose reductase (1,5-anhydro-D-mannitol-forming) activity"/>
    <property type="evidence" value="ECO:0007669"/>
    <property type="project" value="UniProtKB-EC"/>
</dbReference>
<protein>
    <submittedName>
        <fullName evidence="3">1,5-anhydro-D-fructose reductase</fullName>
        <ecNumber evidence="3">1.1.1.292</ecNumber>
    </submittedName>
</protein>
<proteinExistence type="predicted"/>
<evidence type="ECO:0000313" key="4">
    <source>
        <dbReference type="Proteomes" id="UP000316598"/>
    </source>
</evidence>
<dbReference type="InterPro" id="IPR055170">
    <property type="entry name" value="GFO_IDH_MocA-like_dom"/>
</dbReference>
<dbReference type="InterPro" id="IPR000683">
    <property type="entry name" value="Gfo/Idh/MocA-like_OxRdtase_N"/>
</dbReference>
<feature type="domain" description="Gfo/Idh/MocA-like oxidoreductase N-terminal" evidence="1">
    <location>
        <begin position="7"/>
        <end position="120"/>
    </location>
</feature>
<dbReference type="SUPFAM" id="SSF51735">
    <property type="entry name" value="NAD(P)-binding Rossmann-fold domains"/>
    <property type="match status" value="1"/>
</dbReference>
<evidence type="ECO:0000313" key="3">
    <source>
        <dbReference type="EMBL" id="TWT52443.1"/>
    </source>
</evidence>
<organism evidence="3 4">
    <name type="scientific">Rubripirellula amarantea</name>
    <dbReference type="NCBI Taxonomy" id="2527999"/>
    <lineage>
        <taxon>Bacteria</taxon>
        <taxon>Pseudomonadati</taxon>
        <taxon>Planctomycetota</taxon>
        <taxon>Planctomycetia</taxon>
        <taxon>Pirellulales</taxon>
        <taxon>Pirellulaceae</taxon>
        <taxon>Rubripirellula</taxon>
    </lineage>
</organism>
<dbReference type="SUPFAM" id="SSF55347">
    <property type="entry name" value="Glyceraldehyde-3-phosphate dehydrogenase-like, C-terminal domain"/>
    <property type="match status" value="1"/>
</dbReference>
<dbReference type="Pfam" id="PF22725">
    <property type="entry name" value="GFO_IDH_MocA_C3"/>
    <property type="match status" value="1"/>
</dbReference>
<dbReference type="RefSeq" id="WP_146512818.1">
    <property type="nucleotide sequence ID" value="NZ_SJPI01000001.1"/>
</dbReference>
<dbReference type="AlphaFoldDB" id="A0A5C5WQY1"/>
<reference evidence="3 4" key="1">
    <citation type="submission" date="2019-02" db="EMBL/GenBank/DDBJ databases">
        <title>Deep-cultivation of Planctomycetes and their phenomic and genomic characterization uncovers novel biology.</title>
        <authorList>
            <person name="Wiegand S."/>
            <person name="Jogler M."/>
            <person name="Boedeker C."/>
            <person name="Pinto D."/>
            <person name="Vollmers J."/>
            <person name="Rivas-Marin E."/>
            <person name="Kohn T."/>
            <person name="Peeters S.H."/>
            <person name="Heuer A."/>
            <person name="Rast P."/>
            <person name="Oberbeckmann S."/>
            <person name="Bunk B."/>
            <person name="Jeske O."/>
            <person name="Meyerdierks A."/>
            <person name="Storesund J.E."/>
            <person name="Kallscheuer N."/>
            <person name="Luecker S."/>
            <person name="Lage O.M."/>
            <person name="Pohl T."/>
            <person name="Merkel B.J."/>
            <person name="Hornburger P."/>
            <person name="Mueller R.-W."/>
            <person name="Bruemmer F."/>
            <person name="Labrenz M."/>
            <person name="Spormann A.M."/>
            <person name="Op Den Camp H."/>
            <person name="Overmann J."/>
            <person name="Amann R."/>
            <person name="Jetten M.S.M."/>
            <person name="Mascher T."/>
            <person name="Medema M.H."/>
            <person name="Devos D.P."/>
            <person name="Kaster A.-K."/>
            <person name="Ovreas L."/>
            <person name="Rohde M."/>
            <person name="Galperin M.Y."/>
            <person name="Jogler C."/>
        </authorList>
    </citation>
    <scope>NUCLEOTIDE SEQUENCE [LARGE SCALE GENOMIC DNA]</scope>
    <source>
        <strain evidence="3 4">Pla22</strain>
    </source>
</reference>
<dbReference type="Gene3D" id="3.40.50.720">
    <property type="entry name" value="NAD(P)-binding Rossmann-like Domain"/>
    <property type="match status" value="1"/>
</dbReference>
<sequence>MNQSVTRFGILGTGRITRRLVADLQSTDGVSVGVIASRTKDRAKSHAQAYVIEHAIEGYEALLQRSDIDAVYISLPPSMHAEWSIAAAEHGKHVLCEKPLAMNLDESRSIDSACREHGVRWLDATGWLHHQRTDCFRKWLNEKKLGDIGHISASVSFYAPFQPGEHRLNASLGGGCLLDLGWYVGGLLTFAVNESESAVEADKITVRASAMMKGGVPYRLTAMATIGDGITATLSCGYDTATRKWFEIAGSESSLICDDFTRPWAERPTRCWIHDASGSVNPKTFEDAQERSMIKRLIGDENLVPYHRQALRTQALLDAMTVSISQNGEAVEAEHTK</sequence>
<dbReference type="OrthoDB" id="9783105at2"/>
<evidence type="ECO:0000259" key="2">
    <source>
        <dbReference type="Pfam" id="PF22725"/>
    </source>
</evidence>
<keyword evidence="4" id="KW-1185">Reference proteome</keyword>
<gene>
    <name evidence="3" type="primary">afr_1</name>
    <name evidence="3" type="ORF">Pla22_00670</name>
</gene>
<accession>A0A5C5WQY1</accession>
<dbReference type="Gene3D" id="3.30.360.10">
    <property type="entry name" value="Dihydrodipicolinate Reductase, domain 2"/>
    <property type="match status" value="1"/>
</dbReference>
<dbReference type="Pfam" id="PF01408">
    <property type="entry name" value="GFO_IDH_MocA"/>
    <property type="match status" value="1"/>
</dbReference>
<dbReference type="Proteomes" id="UP000316598">
    <property type="component" value="Unassembled WGS sequence"/>
</dbReference>
<dbReference type="EMBL" id="SJPI01000001">
    <property type="protein sequence ID" value="TWT52443.1"/>
    <property type="molecule type" value="Genomic_DNA"/>
</dbReference>
<dbReference type="PANTHER" id="PTHR46368:SF4">
    <property type="entry name" value="OS10G0403700 PROTEIN"/>
    <property type="match status" value="1"/>
</dbReference>
<dbReference type="InterPro" id="IPR036291">
    <property type="entry name" value="NAD(P)-bd_dom_sf"/>
</dbReference>
<dbReference type="PANTHER" id="PTHR46368">
    <property type="match status" value="1"/>
</dbReference>
<keyword evidence="3" id="KW-0560">Oxidoreductase</keyword>
<dbReference type="EC" id="1.1.1.292" evidence="3"/>
<feature type="domain" description="GFO/IDH/MocA-like oxidoreductase" evidence="2">
    <location>
        <begin position="137"/>
        <end position="255"/>
    </location>
</feature>
<dbReference type="GO" id="GO:0000166">
    <property type="term" value="F:nucleotide binding"/>
    <property type="evidence" value="ECO:0007669"/>
    <property type="project" value="InterPro"/>
</dbReference>
<name>A0A5C5WQY1_9BACT</name>
<evidence type="ECO:0000259" key="1">
    <source>
        <dbReference type="Pfam" id="PF01408"/>
    </source>
</evidence>
<comment type="caution">
    <text evidence="3">The sequence shown here is derived from an EMBL/GenBank/DDBJ whole genome shotgun (WGS) entry which is preliminary data.</text>
</comment>